<reference evidence="6 7" key="2">
    <citation type="journal article" date="2015" name="PLoS Genet.">
        <title>Common Cell Shape Evolution of Two Nasopharyngeal Pathogens.</title>
        <authorList>
            <person name="Veyrier F.J."/>
            <person name="Biais N."/>
            <person name="Morales P."/>
            <person name="Belkacem N."/>
            <person name="Guilhen C."/>
            <person name="Ranjeva S."/>
            <person name="Sismeiro O."/>
            <person name="Pehau-Arnaudet G."/>
            <person name="Rocha E.P."/>
            <person name="Werts C."/>
            <person name="Taha M.K."/>
            <person name="Boneca I.G."/>
        </authorList>
    </citation>
    <scope>NUCLEOTIDE SEQUENCE [LARGE SCALE GENOMIC DNA]</scope>
    <source>
        <strain evidence="6 7">ATCC 29315</strain>
    </source>
</reference>
<dbReference type="GO" id="GO:0000215">
    <property type="term" value="F:tRNA 2'-phosphotransferase activity"/>
    <property type="evidence" value="ECO:0007669"/>
    <property type="project" value="TreeGrafter"/>
</dbReference>
<gene>
    <name evidence="5" type="primary">kptA</name>
    <name evidence="6" type="ORF">NELON_03075</name>
</gene>
<dbReference type="AlphaFoldDB" id="A0A0B5CG30"/>
<dbReference type="Proteomes" id="UP000031392">
    <property type="component" value="Chromosome"/>
</dbReference>
<protein>
    <recommendedName>
        <fullName evidence="5">Probable RNA 2'-phosphotransferase</fullName>
        <ecNumber evidence="5">2.7.1.-</ecNumber>
    </recommendedName>
</protein>
<comment type="similarity">
    <text evidence="1 5">Belongs to the KptA/TPT1 family.</text>
</comment>
<dbReference type="EC" id="2.7.1.-" evidence="5"/>
<keyword evidence="3 5" id="KW-0520">NAD</keyword>
<evidence type="ECO:0000256" key="1">
    <source>
        <dbReference type="ARBA" id="ARBA00009836"/>
    </source>
</evidence>
<dbReference type="InterPro" id="IPR042081">
    <property type="entry name" value="RNA_2'-PTrans_C"/>
</dbReference>
<dbReference type="EMBL" id="CP007726">
    <property type="protein sequence ID" value="AJE17958.1"/>
    <property type="molecule type" value="Genomic_DNA"/>
</dbReference>
<evidence type="ECO:0000313" key="7">
    <source>
        <dbReference type="Proteomes" id="UP000031392"/>
    </source>
</evidence>
<comment type="function">
    <text evidence="4 5">Removes the 2'-phosphate from RNA via an intermediate in which the phosphate is ADP-ribosylated by NAD followed by a presumed transesterification to release the RNA and generate ADP-ribose 1''-2''-cyclic phosphate (APPR&gt;P). May function as an ADP-ribosylase.</text>
</comment>
<dbReference type="InterPro" id="IPR042080">
    <property type="entry name" value="RNA_2'-PTrans_N"/>
</dbReference>
<sequence>MMQNNELNEQQRKSVSKFFSLILRHRPEQIGLTLDKNGWADIDDLLAKANLHNRTGLCITREVLMEVVETNDKKRFTVSEDGSRIRAAQGHSTQQVQIEHQAAEPPAVLFHGTAEKSLSSIRGQGLHGVSRHYVHLSADEETAVKVGARHGKPVVLRIDTAAMTAAGHKFYLADNGVWLTESVPPQYIVFPQAV</sequence>
<keyword evidence="7" id="KW-1185">Reference proteome</keyword>
<dbReference type="InterPro" id="IPR002745">
    <property type="entry name" value="Ptrans_KptA/Tpt1"/>
</dbReference>
<dbReference type="Gene3D" id="3.20.170.30">
    <property type="match status" value="1"/>
</dbReference>
<dbReference type="GO" id="GO:0006388">
    <property type="term" value="P:tRNA splicing, via endonucleolytic cleavage and ligation"/>
    <property type="evidence" value="ECO:0007669"/>
    <property type="project" value="UniProtKB-UniRule"/>
</dbReference>
<name>A0A0B5CG30_NEIEG</name>
<dbReference type="GO" id="GO:0003950">
    <property type="term" value="F:NAD+ poly-ADP-ribosyltransferase activity"/>
    <property type="evidence" value="ECO:0007669"/>
    <property type="project" value="InterPro"/>
</dbReference>
<evidence type="ECO:0000313" key="6">
    <source>
        <dbReference type="EMBL" id="AJE17958.1"/>
    </source>
</evidence>
<reference evidence="7" key="1">
    <citation type="submission" date="2014-05" db="EMBL/GenBank/DDBJ databases">
        <title>Complete Genome sequence of Neisseria elongata subsp. glycolytica.</title>
        <authorList>
            <person name="Veyrier F.J."/>
            <person name="Taha M.-K."/>
        </authorList>
    </citation>
    <scope>NUCLEOTIDE SEQUENCE [LARGE SCALE GENOMIC DNA]</scope>
    <source>
        <strain evidence="7">ATCC 29315</strain>
    </source>
</reference>
<dbReference type="PANTHER" id="PTHR12684">
    <property type="entry name" value="PUTATIVE PHOSPHOTRANSFERASE"/>
    <property type="match status" value="1"/>
</dbReference>
<dbReference type="InterPro" id="IPR022928">
    <property type="entry name" value="RNA_2'-PTrans_KptA"/>
</dbReference>
<dbReference type="HOGENOM" id="CLU_052998_4_0_4"/>
<evidence type="ECO:0000256" key="4">
    <source>
        <dbReference type="ARBA" id="ARBA00025212"/>
    </source>
</evidence>
<dbReference type="KEGG" id="nel:NELON_03075"/>
<dbReference type="PANTHER" id="PTHR12684:SF2">
    <property type="entry name" value="TRNA 2'-PHOSPHOTRANSFERASE 1"/>
    <property type="match status" value="1"/>
</dbReference>
<dbReference type="HAMAP" id="MF_00299">
    <property type="entry name" value="KptA"/>
    <property type="match status" value="1"/>
</dbReference>
<dbReference type="SUPFAM" id="SSF56399">
    <property type="entry name" value="ADP-ribosylation"/>
    <property type="match status" value="1"/>
</dbReference>
<proteinExistence type="inferred from homology"/>
<dbReference type="Pfam" id="PF01885">
    <property type="entry name" value="PTS_2-RNA"/>
    <property type="match status" value="1"/>
</dbReference>
<dbReference type="NCBIfam" id="NF002014">
    <property type="entry name" value="PRK00819.1-4"/>
    <property type="match status" value="1"/>
</dbReference>
<evidence type="ECO:0000256" key="5">
    <source>
        <dbReference type="HAMAP-Rule" id="MF_00299"/>
    </source>
</evidence>
<evidence type="ECO:0000256" key="2">
    <source>
        <dbReference type="ARBA" id="ARBA00022679"/>
    </source>
</evidence>
<dbReference type="PATRIC" id="fig|546263.7.peg.645"/>
<dbReference type="Gene3D" id="1.10.10.970">
    <property type="entry name" value="RNA 2'-phosphotransferase, Tpt1/KptA family, N-terminal domain"/>
    <property type="match status" value="1"/>
</dbReference>
<keyword evidence="2 5" id="KW-0808">Transferase</keyword>
<organism evidence="6 7">
    <name type="scientific">Neisseria elongata subsp. glycolytica ATCC 29315</name>
    <dbReference type="NCBI Taxonomy" id="546263"/>
    <lineage>
        <taxon>Bacteria</taxon>
        <taxon>Pseudomonadati</taxon>
        <taxon>Pseudomonadota</taxon>
        <taxon>Betaproteobacteria</taxon>
        <taxon>Neisseriales</taxon>
        <taxon>Neisseriaceae</taxon>
        <taxon>Neisseria</taxon>
    </lineage>
</organism>
<accession>A0A0B5CG30</accession>
<evidence type="ECO:0000256" key="3">
    <source>
        <dbReference type="ARBA" id="ARBA00023027"/>
    </source>
</evidence>